<accession>A0A3B0TK72</accession>
<feature type="non-terminal residue" evidence="1">
    <location>
        <position position="1"/>
    </location>
</feature>
<gene>
    <name evidence="1" type="ORF">MNBD_ALPHA11-1060</name>
</gene>
<proteinExistence type="predicted"/>
<organism evidence="1">
    <name type="scientific">hydrothermal vent metagenome</name>
    <dbReference type="NCBI Taxonomy" id="652676"/>
    <lineage>
        <taxon>unclassified sequences</taxon>
        <taxon>metagenomes</taxon>
        <taxon>ecological metagenomes</taxon>
    </lineage>
</organism>
<sequence length="55" mass="6339">PEQFLDYIAHGDRLFERVVQFDILDRGEVPTSPIRDDNDIADQMSRLRNAFGSSD</sequence>
<name>A0A3B0TK72_9ZZZZ</name>
<reference evidence="1" key="1">
    <citation type="submission" date="2018-06" db="EMBL/GenBank/DDBJ databases">
        <authorList>
            <person name="Zhirakovskaya E."/>
        </authorList>
    </citation>
    <scope>NUCLEOTIDE SEQUENCE</scope>
</reference>
<evidence type="ECO:0000313" key="1">
    <source>
        <dbReference type="EMBL" id="VAW19081.1"/>
    </source>
</evidence>
<dbReference type="EMBL" id="UOEQ01000196">
    <property type="protein sequence ID" value="VAW19081.1"/>
    <property type="molecule type" value="Genomic_DNA"/>
</dbReference>
<dbReference type="AlphaFoldDB" id="A0A3B0TK72"/>
<protein>
    <submittedName>
        <fullName evidence="1">Uncharacterized protein</fullName>
    </submittedName>
</protein>